<comment type="similarity">
    <text evidence="2">Belongs to the peptidase A24 family.</text>
</comment>
<evidence type="ECO:0000256" key="2">
    <source>
        <dbReference type="ARBA" id="ARBA00005801"/>
    </source>
</evidence>
<keyword evidence="7 8" id="KW-0472">Membrane</keyword>
<dbReference type="AlphaFoldDB" id="A0A382QGJ2"/>
<accession>A0A382QGJ2</accession>
<feature type="transmembrane region" description="Helical" evidence="8">
    <location>
        <begin position="97"/>
        <end position="113"/>
    </location>
</feature>
<feature type="transmembrane region" description="Helical" evidence="8">
    <location>
        <begin position="149"/>
        <end position="170"/>
    </location>
</feature>
<keyword evidence="4" id="KW-0997">Cell inner membrane</keyword>
<sequence length="254" mass="29249">VYYLILFALGAIWGSFANVCIYRLPKNQSVIKGRSFCPHCKKKIQWFDNIPALSFVLLMGKCRNCKKSINLQYLIVELLSIFSFVAIYHFFGLTVTSFLLLILSIFFIIIFFIDLKHFIIPNELTFPLMIIGFIKSFDPNLNTTIFPNYIYSLIGGVFGYLIIWSIIYFYKKVRNKEGMGLGDAKLMAAIGFWFGWTSIPFIIFMSSAVALIFVIPSLMNKSRKMSSEIPFGPYIIIGCILYVFFSNEITNFLF</sequence>
<evidence type="ECO:0000256" key="7">
    <source>
        <dbReference type="ARBA" id="ARBA00023136"/>
    </source>
</evidence>
<feature type="non-terminal residue" evidence="11">
    <location>
        <position position="1"/>
    </location>
</feature>
<dbReference type="PRINTS" id="PR00864">
    <property type="entry name" value="PREPILNPTASE"/>
</dbReference>
<dbReference type="Gene3D" id="1.20.120.1220">
    <property type="match status" value="1"/>
</dbReference>
<dbReference type="InterPro" id="IPR014032">
    <property type="entry name" value="Peptidase_A24A_bac"/>
</dbReference>
<feature type="transmembrane region" description="Helical" evidence="8">
    <location>
        <begin position="191"/>
        <end position="219"/>
    </location>
</feature>
<evidence type="ECO:0000256" key="3">
    <source>
        <dbReference type="ARBA" id="ARBA00022475"/>
    </source>
</evidence>
<feature type="domain" description="Prepilin peptidase A24 N-terminal" evidence="10">
    <location>
        <begin position="9"/>
        <end position="89"/>
    </location>
</feature>
<gene>
    <name evidence="11" type="ORF">METZ01_LOCUS337493</name>
</gene>
<proteinExistence type="inferred from homology"/>
<dbReference type="Pfam" id="PF06750">
    <property type="entry name" value="A24_N_bact"/>
    <property type="match status" value="1"/>
</dbReference>
<feature type="transmembrane region" description="Helical" evidence="8">
    <location>
        <begin position="231"/>
        <end position="253"/>
    </location>
</feature>
<dbReference type="InterPro" id="IPR050882">
    <property type="entry name" value="Prepilin_peptidase/N-MTase"/>
</dbReference>
<evidence type="ECO:0000313" key="11">
    <source>
        <dbReference type="EMBL" id="SVC84639.1"/>
    </source>
</evidence>
<feature type="transmembrane region" description="Helical" evidence="8">
    <location>
        <begin position="120"/>
        <end position="137"/>
    </location>
</feature>
<dbReference type="GO" id="GO:0005886">
    <property type="term" value="C:plasma membrane"/>
    <property type="evidence" value="ECO:0007669"/>
    <property type="project" value="UniProtKB-SubCell"/>
</dbReference>
<protein>
    <recommendedName>
        <fullName evidence="12">Peptidase A24A N-terminal domain-containing protein</fullName>
    </recommendedName>
</protein>
<evidence type="ECO:0000256" key="6">
    <source>
        <dbReference type="ARBA" id="ARBA00022989"/>
    </source>
</evidence>
<reference evidence="11" key="1">
    <citation type="submission" date="2018-05" db="EMBL/GenBank/DDBJ databases">
        <authorList>
            <person name="Lanie J.A."/>
            <person name="Ng W.-L."/>
            <person name="Kazmierczak K.M."/>
            <person name="Andrzejewski T.M."/>
            <person name="Davidsen T.M."/>
            <person name="Wayne K.J."/>
            <person name="Tettelin H."/>
            <person name="Glass J.I."/>
            <person name="Rusch D."/>
            <person name="Podicherti R."/>
            <person name="Tsui H.-C.T."/>
            <person name="Winkler M.E."/>
        </authorList>
    </citation>
    <scope>NUCLEOTIDE SEQUENCE</scope>
</reference>
<evidence type="ECO:0000259" key="10">
    <source>
        <dbReference type="Pfam" id="PF06750"/>
    </source>
</evidence>
<keyword evidence="5 8" id="KW-0812">Transmembrane</keyword>
<dbReference type="GO" id="GO:0006465">
    <property type="term" value="P:signal peptide processing"/>
    <property type="evidence" value="ECO:0007669"/>
    <property type="project" value="TreeGrafter"/>
</dbReference>
<feature type="transmembrane region" description="Helical" evidence="8">
    <location>
        <begin position="71"/>
        <end position="91"/>
    </location>
</feature>
<dbReference type="InterPro" id="IPR000045">
    <property type="entry name" value="Prepilin_IV_endopep_pep"/>
</dbReference>
<dbReference type="PANTHER" id="PTHR30487:SF0">
    <property type="entry name" value="PREPILIN LEADER PEPTIDASE_N-METHYLTRANSFERASE-RELATED"/>
    <property type="match status" value="1"/>
</dbReference>
<dbReference type="EMBL" id="UINC01114377">
    <property type="protein sequence ID" value="SVC84639.1"/>
    <property type="molecule type" value="Genomic_DNA"/>
</dbReference>
<evidence type="ECO:0000259" key="9">
    <source>
        <dbReference type="Pfam" id="PF01478"/>
    </source>
</evidence>
<dbReference type="GO" id="GO:0004190">
    <property type="term" value="F:aspartic-type endopeptidase activity"/>
    <property type="evidence" value="ECO:0007669"/>
    <property type="project" value="InterPro"/>
</dbReference>
<dbReference type="Pfam" id="PF01478">
    <property type="entry name" value="Peptidase_A24"/>
    <property type="match status" value="1"/>
</dbReference>
<organism evidence="11">
    <name type="scientific">marine metagenome</name>
    <dbReference type="NCBI Taxonomy" id="408172"/>
    <lineage>
        <taxon>unclassified sequences</taxon>
        <taxon>metagenomes</taxon>
        <taxon>ecological metagenomes</taxon>
    </lineage>
</organism>
<evidence type="ECO:0000256" key="8">
    <source>
        <dbReference type="SAM" id="Phobius"/>
    </source>
</evidence>
<keyword evidence="6 8" id="KW-1133">Transmembrane helix</keyword>
<name>A0A382QGJ2_9ZZZZ</name>
<dbReference type="InterPro" id="IPR010627">
    <property type="entry name" value="Prepilin_pept_A24_N"/>
</dbReference>
<feature type="domain" description="Prepilin type IV endopeptidase peptidase" evidence="9">
    <location>
        <begin position="101"/>
        <end position="215"/>
    </location>
</feature>
<dbReference type="PANTHER" id="PTHR30487">
    <property type="entry name" value="TYPE 4 PREPILIN-LIKE PROTEINS LEADER PEPTIDE-PROCESSING ENZYME"/>
    <property type="match status" value="1"/>
</dbReference>
<comment type="subcellular location">
    <subcellularLocation>
        <location evidence="1">Cell inner membrane</location>
        <topology evidence="1">Multi-pass membrane protein</topology>
    </subcellularLocation>
</comment>
<feature type="transmembrane region" description="Helical" evidence="8">
    <location>
        <begin position="6"/>
        <end position="24"/>
    </location>
</feature>
<evidence type="ECO:0000256" key="1">
    <source>
        <dbReference type="ARBA" id="ARBA00004429"/>
    </source>
</evidence>
<evidence type="ECO:0000256" key="4">
    <source>
        <dbReference type="ARBA" id="ARBA00022519"/>
    </source>
</evidence>
<keyword evidence="3" id="KW-1003">Cell membrane</keyword>
<evidence type="ECO:0008006" key="12">
    <source>
        <dbReference type="Google" id="ProtNLM"/>
    </source>
</evidence>
<evidence type="ECO:0000256" key="5">
    <source>
        <dbReference type="ARBA" id="ARBA00022692"/>
    </source>
</evidence>